<feature type="domain" description="Fungal-type protein kinase" evidence="2">
    <location>
        <begin position="617"/>
        <end position="662"/>
    </location>
</feature>
<protein>
    <recommendedName>
        <fullName evidence="2">Fungal-type protein kinase domain-containing protein</fullName>
    </recommendedName>
</protein>
<feature type="region of interest" description="Disordered" evidence="1">
    <location>
        <begin position="55"/>
        <end position="82"/>
    </location>
</feature>
<dbReference type="InterPro" id="IPR040976">
    <property type="entry name" value="Pkinase_fungal"/>
</dbReference>
<dbReference type="EMBL" id="JADOXO010000088">
    <property type="protein sequence ID" value="KAF9814367.1"/>
    <property type="molecule type" value="Genomic_DNA"/>
</dbReference>
<dbReference type="Proteomes" id="UP000639403">
    <property type="component" value="Unassembled WGS sequence"/>
</dbReference>
<dbReference type="Pfam" id="PF17667">
    <property type="entry name" value="Pkinase_fungal"/>
    <property type="match status" value="2"/>
</dbReference>
<feature type="region of interest" description="Disordered" evidence="1">
    <location>
        <begin position="578"/>
        <end position="616"/>
    </location>
</feature>
<dbReference type="PANTHER" id="PTHR38248">
    <property type="entry name" value="FUNK1 6"/>
    <property type="match status" value="1"/>
</dbReference>
<dbReference type="AlphaFoldDB" id="A0A8H7U2D4"/>
<organism evidence="3 4">
    <name type="scientific">Rhodonia placenta</name>
    <dbReference type="NCBI Taxonomy" id="104341"/>
    <lineage>
        <taxon>Eukaryota</taxon>
        <taxon>Fungi</taxon>
        <taxon>Dikarya</taxon>
        <taxon>Basidiomycota</taxon>
        <taxon>Agaricomycotina</taxon>
        <taxon>Agaricomycetes</taxon>
        <taxon>Polyporales</taxon>
        <taxon>Adustoporiaceae</taxon>
        <taxon>Rhodonia</taxon>
    </lineage>
</organism>
<name>A0A8H7U2D4_9APHY</name>
<proteinExistence type="predicted"/>
<feature type="domain" description="Fungal-type protein kinase" evidence="2">
    <location>
        <begin position="321"/>
        <end position="491"/>
    </location>
</feature>
<accession>A0A8H7U2D4</accession>
<evidence type="ECO:0000313" key="3">
    <source>
        <dbReference type="EMBL" id="KAF9814367.1"/>
    </source>
</evidence>
<reference evidence="3" key="2">
    <citation type="journal article" name="Front. Microbiol.">
        <title>Degradative Capacity of Two Strains of Rhodonia placenta: From Phenotype to Genotype.</title>
        <authorList>
            <person name="Kolle M."/>
            <person name="Horta M.A.C."/>
            <person name="Nowrousian M."/>
            <person name="Ohm R.A."/>
            <person name="Benz J.P."/>
            <person name="Pilgard A."/>
        </authorList>
    </citation>
    <scope>NUCLEOTIDE SEQUENCE</scope>
    <source>
        <strain evidence="3">FPRL280</strain>
    </source>
</reference>
<evidence type="ECO:0000313" key="4">
    <source>
        <dbReference type="Proteomes" id="UP000639403"/>
    </source>
</evidence>
<gene>
    <name evidence="3" type="ORF">IEO21_05162</name>
</gene>
<comment type="caution">
    <text evidence="3">The sequence shown here is derived from an EMBL/GenBank/DDBJ whole genome shotgun (WGS) entry which is preliminary data.</text>
</comment>
<dbReference type="PANTHER" id="PTHR38248:SF2">
    <property type="entry name" value="FUNK1 11"/>
    <property type="match status" value="1"/>
</dbReference>
<reference evidence="3" key="1">
    <citation type="submission" date="2020-11" db="EMBL/GenBank/DDBJ databases">
        <authorList>
            <person name="Koelle M."/>
            <person name="Horta M.A.C."/>
            <person name="Nowrousian M."/>
            <person name="Ohm R.A."/>
            <person name="Benz P."/>
            <person name="Pilgard A."/>
        </authorList>
    </citation>
    <scope>NUCLEOTIDE SEQUENCE</scope>
    <source>
        <strain evidence="3">FPRL280</strain>
    </source>
</reference>
<evidence type="ECO:0000259" key="2">
    <source>
        <dbReference type="Pfam" id="PF17667"/>
    </source>
</evidence>
<sequence length="778" mass="88070">MANVCTCNWLFWFRCYRSSTTYLCEHCSRFLNDESHNSESDDSLGPLATITRRAKSSPTTWLARSKTSKQPRRVRTDEPSLVKESDEVRGMGNDAVKMYIEAALHGRTYRDYPVIDFVEHVWGYKPQDLPRRRTYTLPFAAVNGYAASTEETAYVHLVDIMASLVAQVYPESSTDDSATTDPSSAASSLYSDILSRAHAAVDRSRANNPGAGCKAPRGNWEWFPAYGEVKKTCTRKTAYEADMPIDITRLRKLCLQRISSHRYPAVCVTQGIKAAHAGSNRKRKGSPTAETNRPHKKICLDVDRLSTTPAAEIEVQRGGLTRQETQIGSCATELMSHNIRSYSTGIMIEDFMVKLWYADRHGVVVSRPFDMFFECDKLLLVVAAIAGADLVKMGVCPFLRVPSSKFDSYEGSKLVFQPGPMTERLPEVEFTIDTSRPVETNFGIVGRGTTIIPLKATAEFGSEDLVAKMAWPRESRLAEADYIRVVRSRLARKPQYLHHIVDMKCWISRTMEEMKLPRASMALHNFDSNNVMFYRDGGRVVGVLCDWDLATQISHEDEAADDDVEDVVPDSVAMKTERTATVDGEPTANTERATDKAGVAKTPGEPPVDDNVDPETEARCKARYRTGTGPFMALDLLRTRPVAFPRYHYELQSFFFLLVWFCVVHDPAKHEFGHFPEWENSDMFTIGLNKREFLYDVDLFDDISSRTNPIYQQLWKSWVKPLRVVLCSYLHDHDGIRFLKESLVLHQEDYNAAMVAETLEEIAVTKKRLRNRLTRGTP</sequence>
<evidence type="ECO:0000256" key="1">
    <source>
        <dbReference type="SAM" id="MobiDB-lite"/>
    </source>
</evidence>